<proteinExistence type="predicted"/>
<reference evidence="1" key="1">
    <citation type="submission" date="2020-09" db="EMBL/GenBank/DDBJ databases">
        <title>Genomic insights into the novelty and pathogenicity of a unique biofilm-forming Enterococcus sp. bacteria (Enterococcus lacertideformus) identified in reptiles.</title>
        <authorList>
            <person name="Agius J.E."/>
            <person name="Phalen D.N."/>
            <person name="Rose K."/>
            <person name="Eden J.-S."/>
        </authorList>
    </citation>
    <scope>NUCLEOTIDE SEQUENCE</scope>
    <source>
        <strain evidence="1">PHRS 0518</strain>
    </source>
</reference>
<keyword evidence="2" id="KW-1185">Reference proteome</keyword>
<dbReference type="EMBL" id="JADAKE010000008">
    <property type="protein sequence ID" value="MBF8807519.1"/>
    <property type="molecule type" value="Genomic_DNA"/>
</dbReference>
<gene>
    <name evidence="1" type="ORF">IC227_02885</name>
</gene>
<dbReference type="Proteomes" id="UP000637757">
    <property type="component" value="Unassembled WGS sequence"/>
</dbReference>
<protein>
    <submittedName>
        <fullName evidence="1">Uncharacterized protein</fullName>
    </submittedName>
</protein>
<evidence type="ECO:0000313" key="1">
    <source>
        <dbReference type="EMBL" id="MBF8807519.1"/>
    </source>
</evidence>
<name>A0A931AY80_9ENTE</name>
<organism evidence="1 2">
    <name type="scientific">Enterococcus lacertideformus</name>
    <dbReference type="NCBI Taxonomy" id="2771493"/>
    <lineage>
        <taxon>Bacteria</taxon>
        <taxon>Bacillati</taxon>
        <taxon>Bacillota</taxon>
        <taxon>Bacilli</taxon>
        <taxon>Lactobacillales</taxon>
        <taxon>Enterococcaceae</taxon>
        <taxon>Enterococcus</taxon>
    </lineage>
</organism>
<accession>A0A931AY80</accession>
<dbReference type="AlphaFoldDB" id="A0A931AY80"/>
<sequence>MKIDGLNEKEKSAERNFHLNMLYHDPKTSILQPKFLTKKNKRNKLNLGSKRKQKFFF</sequence>
<comment type="caution">
    <text evidence="1">The sequence shown here is derived from an EMBL/GenBank/DDBJ whole genome shotgun (WGS) entry which is preliminary data.</text>
</comment>
<evidence type="ECO:0000313" key="2">
    <source>
        <dbReference type="Proteomes" id="UP000637757"/>
    </source>
</evidence>